<organism evidence="1 2">
    <name type="scientific">Cellvibrio mixtus</name>
    <dbReference type="NCBI Taxonomy" id="39650"/>
    <lineage>
        <taxon>Bacteria</taxon>
        <taxon>Pseudomonadati</taxon>
        <taxon>Pseudomonadota</taxon>
        <taxon>Gammaproteobacteria</taxon>
        <taxon>Cellvibrionales</taxon>
        <taxon>Cellvibrionaceae</taxon>
        <taxon>Cellvibrio</taxon>
    </lineage>
</organism>
<dbReference type="RefSeq" id="WP_094985089.1">
    <property type="nucleotide sequence ID" value="NZ_NHNI01000001.1"/>
</dbReference>
<gene>
    <name evidence="1" type="ORF">CBP51_12530</name>
</gene>
<keyword evidence="2" id="KW-1185">Reference proteome</keyword>
<name>A0A266QCW5_9GAMM</name>
<dbReference type="Proteomes" id="UP000216101">
    <property type="component" value="Unassembled WGS sequence"/>
</dbReference>
<comment type="caution">
    <text evidence="1">The sequence shown here is derived from an EMBL/GenBank/DDBJ whole genome shotgun (WGS) entry which is preliminary data.</text>
</comment>
<proteinExistence type="predicted"/>
<evidence type="ECO:0000313" key="2">
    <source>
        <dbReference type="Proteomes" id="UP000216101"/>
    </source>
</evidence>
<sequence>MREFKNQIKISEALSELFDFTEIYCSAACCGISAFEIHKGLLLRKIIDKGGAGIPWYNQVKSEIDAHYSEAVASLAKDEEDIPLIYPRNDSFPEFYLKKNELKHLFLRWQRVFNQVKGIHAVT</sequence>
<protein>
    <submittedName>
        <fullName evidence="1">Uncharacterized protein</fullName>
    </submittedName>
</protein>
<dbReference type="InterPro" id="IPR046294">
    <property type="entry name" value="DUF6331"/>
</dbReference>
<accession>A0A266QCW5</accession>
<dbReference type="Pfam" id="PF19856">
    <property type="entry name" value="DUF6331"/>
    <property type="match status" value="1"/>
</dbReference>
<dbReference type="EMBL" id="NHNI01000001">
    <property type="protein sequence ID" value="OZY87744.1"/>
    <property type="molecule type" value="Genomic_DNA"/>
</dbReference>
<reference evidence="2" key="1">
    <citation type="submission" date="2017-05" db="EMBL/GenBank/DDBJ databases">
        <authorList>
            <person name="Barney B.M."/>
        </authorList>
    </citation>
    <scope>NUCLEOTIDE SEQUENCE [LARGE SCALE GENOMIC DNA]</scope>
    <source>
        <strain evidence="2">PSBB022</strain>
    </source>
</reference>
<evidence type="ECO:0000313" key="1">
    <source>
        <dbReference type="EMBL" id="OZY87744.1"/>
    </source>
</evidence>
<dbReference type="AlphaFoldDB" id="A0A266QCW5"/>